<organism evidence="1">
    <name type="scientific">marine sediment metagenome</name>
    <dbReference type="NCBI Taxonomy" id="412755"/>
    <lineage>
        <taxon>unclassified sequences</taxon>
        <taxon>metagenomes</taxon>
        <taxon>ecological metagenomes</taxon>
    </lineage>
</organism>
<sequence>MPEEKIITAAKQKKNLKNLSSLLSGLGFTKISYSARVLTVEKIKGRDLKGKPYLEYRIEFKPSSIEFTFSFSAKRNRLARMLDLMPIFLNILQVAEDYYDVRATGIFPQINNLLAEVYKMVDRDILESSTELSELQAKSIEINAKYQDLVRSSEGNTRILLECERKRDELQKQLHHITGMSDDLLKESLY</sequence>
<dbReference type="AlphaFoldDB" id="X0TFL6"/>
<proteinExistence type="predicted"/>
<comment type="caution">
    <text evidence="1">The sequence shown here is derived from an EMBL/GenBank/DDBJ whole genome shotgun (WGS) entry which is preliminary data.</text>
</comment>
<dbReference type="EMBL" id="BARS01017543">
    <property type="protein sequence ID" value="GAF86101.1"/>
    <property type="molecule type" value="Genomic_DNA"/>
</dbReference>
<evidence type="ECO:0000313" key="1">
    <source>
        <dbReference type="EMBL" id="GAF86101.1"/>
    </source>
</evidence>
<name>X0TFL6_9ZZZZ</name>
<feature type="non-terminal residue" evidence="1">
    <location>
        <position position="190"/>
    </location>
</feature>
<protein>
    <submittedName>
        <fullName evidence="1">Uncharacterized protein</fullName>
    </submittedName>
</protein>
<gene>
    <name evidence="1" type="ORF">S01H1_28683</name>
</gene>
<accession>X0TFL6</accession>
<reference evidence="1" key="1">
    <citation type="journal article" date="2014" name="Front. Microbiol.">
        <title>High frequency of phylogenetically diverse reductive dehalogenase-homologous genes in deep subseafloor sedimentary metagenomes.</title>
        <authorList>
            <person name="Kawai M."/>
            <person name="Futagami T."/>
            <person name="Toyoda A."/>
            <person name="Takaki Y."/>
            <person name="Nishi S."/>
            <person name="Hori S."/>
            <person name="Arai W."/>
            <person name="Tsubouchi T."/>
            <person name="Morono Y."/>
            <person name="Uchiyama I."/>
            <person name="Ito T."/>
            <person name="Fujiyama A."/>
            <person name="Inagaki F."/>
            <person name="Takami H."/>
        </authorList>
    </citation>
    <scope>NUCLEOTIDE SEQUENCE</scope>
    <source>
        <strain evidence="1">Expedition CK06-06</strain>
    </source>
</reference>